<keyword evidence="1" id="KW-0862">Zinc</keyword>
<accession>A0A6P8ZWG1</accession>
<feature type="compositionally biased region" description="Low complexity" evidence="2">
    <location>
        <begin position="93"/>
        <end position="112"/>
    </location>
</feature>
<dbReference type="Gene3D" id="3.30.160.60">
    <property type="entry name" value="Classic Zinc Finger"/>
    <property type="match status" value="1"/>
</dbReference>
<protein>
    <submittedName>
        <fullName evidence="5">Zinc finger protein 219-like</fullName>
    </submittedName>
</protein>
<dbReference type="InterPro" id="IPR013087">
    <property type="entry name" value="Znf_C2H2_type"/>
</dbReference>
<sequence>MRAVAMEALAADALDPLDELQWQPYTRGVLEQFKGDDGTFGCPRCYKRYQLKKTLSAHLRFECGRAPRFQCPFCAYRSKRNDRLVQHVNTHHPGQAGPAGPAKVAPPLSCKQ</sequence>
<proteinExistence type="predicted"/>
<keyword evidence="4" id="KW-1185">Reference proteome</keyword>
<evidence type="ECO:0000256" key="1">
    <source>
        <dbReference type="PROSITE-ProRule" id="PRU00042"/>
    </source>
</evidence>
<dbReference type="PROSITE" id="PS50157">
    <property type="entry name" value="ZINC_FINGER_C2H2_2"/>
    <property type="match status" value="1"/>
</dbReference>
<gene>
    <name evidence="5" type="primary">LOC117650410</name>
</gene>
<dbReference type="GO" id="GO:0008270">
    <property type="term" value="F:zinc ion binding"/>
    <property type="evidence" value="ECO:0007669"/>
    <property type="project" value="UniProtKB-KW"/>
</dbReference>
<feature type="domain" description="C2H2-type" evidence="3">
    <location>
        <begin position="40"/>
        <end position="67"/>
    </location>
</feature>
<dbReference type="InterPro" id="IPR036236">
    <property type="entry name" value="Znf_C2H2_sf"/>
</dbReference>
<evidence type="ECO:0000256" key="2">
    <source>
        <dbReference type="SAM" id="MobiDB-lite"/>
    </source>
</evidence>
<dbReference type="InParanoid" id="A0A6P8ZWG1"/>
<keyword evidence="1" id="KW-0479">Metal-binding</keyword>
<dbReference type="RefSeq" id="XP_034249722.1">
    <property type="nucleotide sequence ID" value="XM_034393831.1"/>
</dbReference>
<dbReference type="Proteomes" id="UP000515158">
    <property type="component" value="Unplaced"/>
</dbReference>
<keyword evidence="1" id="KW-0863">Zinc-finger</keyword>
<name>A0A6P8ZWG1_THRPL</name>
<evidence type="ECO:0000313" key="4">
    <source>
        <dbReference type="Proteomes" id="UP000515158"/>
    </source>
</evidence>
<evidence type="ECO:0000259" key="3">
    <source>
        <dbReference type="PROSITE" id="PS50157"/>
    </source>
</evidence>
<dbReference type="OrthoDB" id="3437960at2759"/>
<reference evidence="5" key="1">
    <citation type="submission" date="2025-08" db="UniProtKB">
        <authorList>
            <consortium name="RefSeq"/>
        </authorList>
    </citation>
    <scope>IDENTIFICATION</scope>
    <source>
        <tissue evidence="5">Total insect</tissue>
    </source>
</reference>
<dbReference type="KEGG" id="tpal:117650410"/>
<dbReference type="Pfam" id="PF13894">
    <property type="entry name" value="zf-C2H2_4"/>
    <property type="match status" value="1"/>
</dbReference>
<dbReference type="GeneID" id="117650410"/>
<organism evidence="5">
    <name type="scientific">Thrips palmi</name>
    <name type="common">Melon thrips</name>
    <dbReference type="NCBI Taxonomy" id="161013"/>
    <lineage>
        <taxon>Eukaryota</taxon>
        <taxon>Metazoa</taxon>
        <taxon>Ecdysozoa</taxon>
        <taxon>Arthropoda</taxon>
        <taxon>Hexapoda</taxon>
        <taxon>Insecta</taxon>
        <taxon>Pterygota</taxon>
        <taxon>Neoptera</taxon>
        <taxon>Paraneoptera</taxon>
        <taxon>Thysanoptera</taxon>
        <taxon>Terebrantia</taxon>
        <taxon>Thripoidea</taxon>
        <taxon>Thripidae</taxon>
        <taxon>Thrips</taxon>
    </lineage>
</organism>
<evidence type="ECO:0000313" key="5">
    <source>
        <dbReference type="RefSeq" id="XP_034249722.1"/>
    </source>
</evidence>
<feature type="region of interest" description="Disordered" evidence="2">
    <location>
        <begin position="85"/>
        <end position="112"/>
    </location>
</feature>
<dbReference type="SUPFAM" id="SSF57667">
    <property type="entry name" value="beta-beta-alpha zinc fingers"/>
    <property type="match status" value="1"/>
</dbReference>
<dbReference type="AlphaFoldDB" id="A0A6P8ZWG1"/>